<dbReference type="AlphaFoldDB" id="A0A0L0FF39"/>
<feature type="compositionally biased region" description="Polar residues" evidence="1">
    <location>
        <begin position="44"/>
        <end position="61"/>
    </location>
</feature>
<evidence type="ECO:0000313" key="2">
    <source>
        <dbReference type="EMBL" id="KNC75397.1"/>
    </source>
</evidence>
<proteinExistence type="predicted"/>
<sequence length="135" mass="14986">MAGKSFLQVLIGYHITWLRSYHPRTHLRVLQSIIHLVQQNTAKQQAAYNSTEPDAKTQNATGKGAGPNRTLSDDERRDLTLSVGQTGLKQLEGTAAKLKLSKMLEPTWLSPNILARPHAALMSLIFHTGNTYLIL</sequence>
<dbReference type="RefSeq" id="XP_014149299.1">
    <property type="nucleotide sequence ID" value="XM_014293824.1"/>
</dbReference>
<evidence type="ECO:0000313" key="3">
    <source>
        <dbReference type="Proteomes" id="UP000054560"/>
    </source>
</evidence>
<reference evidence="2 3" key="1">
    <citation type="submission" date="2011-02" db="EMBL/GenBank/DDBJ databases">
        <title>The Genome Sequence of Sphaeroforma arctica JP610.</title>
        <authorList>
            <consortium name="The Broad Institute Genome Sequencing Platform"/>
            <person name="Russ C."/>
            <person name="Cuomo C."/>
            <person name="Young S.K."/>
            <person name="Zeng Q."/>
            <person name="Gargeya S."/>
            <person name="Alvarado L."/>
            <person name="Berlin A."/>
            <person name="Chapman S.B."/>
            <person name="Chen Z."/>
            <person name="Freedman E."/>
            <person name="Gellesch M."/>
            <person name="Goldberg J."/>
            <person name="Griggs A."/>
            <person name="Gujja S."/>
            <person name="Heilman E."/>
            <person name="Heiman D."/>
            <person name="Howarth C."/>
            <person name="Mehta T."/>
            <person name="Neiman D."/>
            <person name="Pearson M."/>
            <person name="Roberts A."/>
            <person name="Saif S."/>
            <person name="Shea T."/>
            <person name="Shenoy N."/>
            <person name="Sisk P."/>
            <person name="Stolte C."/>
            <person name="Sykes S."/>
            <person name="White J."/>
            <person name="Yandava C."/>
            <person name="Burger G."/>
            <person name="Gray M.W."/>
            <person name="Holland P.W.H."/>
            <person name="King N."/>
            <person name="Lang F.B.F."/>
            <person name="Roger A.J."/>
            <person name="Ruiz-Trillo I."/>
            <person name="Haas B."/>
            <person name="Nusbaum C."/>
            <person name="Birren B."/>
        </authorList>
    </citation>
    <scope>NUCLEOTIDE SEQUENCE [LARGE SCALE GENOMIC DNA]</scope>
    <source>
        <strain evidence="2 3">JP610</strain>
    </source>
</reference>
<feature type="region of interest" description="Disordered" evidence="1">
    <location>
        <begin position="44"/>
        <end position="76"/>
    </location>
</feature>
<dbReference type="Proteomes" id="UP000054560">
    <property type="component" value="Unassembled WGS sequence"/>
</dbReference>
<protein>
    <submittedName>
        <fullName evidence="2">Uncharacterized protein</fullName>
    </submittedName>
</protein>
<evidence type="ECO:0000256" key="1">
    <source>
        <dbReference type="SAM" id="MobiDB-lite"/>
    </source>
</evidence>
<dbReference type="eggNOG" id="ENOG502SF0D">
    <property type="taxonomic scope" value="Eukaryota"/>
</dbReference>
<organism evidence="2 3">
    <name type="scientific">Sphaeroforma arctica JP610</name>
    <dbReference type="NCBI Taxonomy" id="667725"/>
    <lineage>
        <taxon>Eukaryota</taxon>
        <taxon>Ichthyosporea</taxon>
        <taxon>Ichthyophonida</taxon>
        <taxon>Sphaeroforma</taxon>
    </lineage>
</organism>
<keyword evidence="3" id="KW-1185">Reference proteome</keyword>
<dbReference type="EMBL" id="KQ243650">
    <property type="protein sequence ID" value="KNC75397.1"/>
    <property type="molecule type" value="Genomic_DNA"/>
</dbReference>
<dbReference type="GeneID" id="25912579"/>
<accession>A0A0L0FF39</accession>
<name>A0A0L0FF39_9EUKA</name>
<dbReference type="OrthoDB" id="10691086at2759"/>
<gene>
    <name evidence="2" type="ORF">SARC_12075</name>
</gene>